<organism evidence="1 2">
    <name type="scientific">Mycobacterium arosiense ATCC BAA-1401 = DSM 45069</name>
    <dbReference type="NCBI Taxonomy" id="1265311"/>
    <lineage>
        <taxon>Bacteria</taxon>
        <taxon>Bacillati</taxon>
        <taxon>Actinomycetota</taxon>
        <taxon>Actinomycetes</taxon>
        <taxon>Mycobacteriales</taxon>
        <taxon>Mycobacteriaceae</taxon>
        <taxon>Mycobacterium</taxon>
        <taxon>Mycobacterium avium complex (MAC)</taxon>
    </lineage>
</organism>
<proteinExistence type="predicted"/>
<accession>A0A1W9YU82</accession>
<comment type="caution">
    <text evidence="1">The sequence shown here is derived from an EMBL/GenBank/DDBJ whole genome shotgun (WGS) entry which is preliminary data.</text>
</comment>
<gene>
    <name evidence="1" type="ORF">BST14_28670</name>
</gene>
<evidence type="ECO:0000313" key="2">
    <source>
        <dbReference type="Proteomes" id="UP000192707"/>
    </source>
</evidence>
<evidence type="ECO:0000313" key="1">
    <source>
        <dbReference type="EMBL" id="ORA03621.1"/>
    </source>
</evidence>
<protein>
    <submittedName>
        <fullName evidence="1">Uncharacterized protein</fullName>
    </submittedName>
</protein>
<keyword evidence="2" id="KW-1185">Reference proteome</keyword>
<sequence length="69" mass="7959">MRATLIAYLKSCRRNLRDFQARTRRVEVIGRGCFPFHRRRHGHGRAWGGGWVFRCRSGRSGSEPRSATG</sequence>
<reference evidence="1 2" key="1">
    <citation type="submission" date="2016-12" db="EMBL/GenBank/DDBJ databases">
        <title>The new phylogeny of genus Mycobacterium.</title>
        <authorList>
            <person name="Tortoli E."/>
            <person name="Trovato A."/>
            <person name="Cirillo D.M."/>
        </authorList>
    </citation>
    <scope>NUCLEOTIDE SEQUENCE [LARGE SCALE GENOMIC DNA]</scope>
    <source>
        <strain evidence="1 2">DSM 45069</strain>
    </source>
</reference>
<feature type="non-terminal residue" evidence="1">
    <location>
        <position position="69"/>
    </location>
</feature>
<dbReference type="EMBL" id="MVHG01000289">
    <property type="protein sequence ID" value="ORA03621.1"/>
    <property type="molecule type" value="Genomic_DNA"/>
</dbReference>
<dbReference type="Proteomes" id="UP000192707">
    <property type="component" value="Unassembled WGS sequence"/>
</dbReference>
<name>A0A1W9YU82_MYCAI</name>
<dbReference type="AlphaFoldDB" id="A0A1W9YU82"/>